<dbReference type="Gene3D" id="1.25.40.10">
    <property type="entry name" value="Tetratricopeptide repeat domain"/>
    <property type="match status" value="1"/>
</dbReference>
<keyword evidence="12" id="KW-1185">Reference proteome</keyword>
<dbReference type="PANTHER" id="PTHR22550:SF5">
    <property type="entry name" value="LEUCINE ZIPPER PROTEIN 4"/>
    <property type="match status" value="1"/>
</dbReference>
<dbReference type="Gene3D" id="3.40.50.410">
    <property type="entry name" value="von Willebrand factor, type A domain"/>
    <property type="match status" value="1"/>
</dbReference>
<dbReference type="SUPFAM" id="SSF53300">
    <property type="entry name" value="vWA-like"/>
    <property type="match status" value="1"/>
</dbReference>
<keyword evidence="2 9" id="KW-0812">Transmembrane</keyword>
<reference evidence="11 12" key="1">
    <citation type="submission" date="2020-05" db="EMBL/GenBank/DDBJ databases">
        <title>Sulfurimonas marisnigri, sp. nov., and Sulfurimonas baltica, sp. nov., manganese oxide reducing chemolithoautotrophs of the class Epsilonproteobacteria isolated from the pelagic redoxclines of the Black and Baltic Seas and emended description of the genus Sulfurimonas.</title>
        <authorList>
            <person name="Henkel J.V."/>
            <person name="Laudan C."/>
            <person name="Werner J."/>
            <person name="Neu T."/>
            <person name="Plewe S."/>
            <person name="Sproer C."/>
            <person name="Bunk B."/>
            <person name="Schulz-Vogt H.N."/>
        </authorList>
    </citation>
    <scope>NUCLEOTIDE SEQUENCE [LARGE SCALE GENOMIC DNA]</scope>
    <source>
        <strain evidence="11 12">GD2</strain>
    </source>
</reference>
<evidence type="ECO:0000256" key="5">
    <source>
        <dbReference type="ARBA" id="ARBA00022989"/>
    </source>
</evidence>
<evidence type="ECO:0000259" key="10">
    <source>
        <dbReference type="PROSITE" id="PS50234"/>
    </source>
</evidence>
<dbReference type="SMART" id="SM00327">
    <property type="entry name" value="VWA"/>
    <property type="match status" value="1"/>
</dbReference>
<accession>A0A7S7RLN3</accession>
<evidence type="ECO:0000256" key="9">
    <source>
        <dbReference type="SAM" id="Phobius"/>
    </source>
</evidence>
<dbReference type="InterPro" id="IPR050768">
    <property type="entry name" value="UPF0353/GerABKA_families"/>
</dbReference>
<feature type="repeat" description="TPR" evidence="7">
    <location>
        <begin position="341"/>
        <end position="374"/>
    </location>
</feature>
<feature type="domain" description="VWFA" evidence="10">
    <location>
        <begin position="63"/>
        <end position="247"/>
    </location>
</feature>
<name>A0A7S7RLN3_9BACT</name>
<dbReference type="InterPro" id="IPR036465">
    <property type="entry name" value="vWFA_dom_sf"/>
</dbReference>
<evidence type="ECO:0000256" key="7">
    <source>
        <dbReference type="PROSITE-ProRule" id="PRU00339"/>
    </source>
</evidence>
<dbReference type="InterPro" id="IPR013105">
    <property type="entry name" value="TPR_2"/>
</dbReference>
<organism evidence="11 12">
    <name type="scientific">Candidatus Sulfurimonas baltica</name>
    <dbReference type="NCBI Taxonomy" id="2740404"/>
    <lineage>
        <taxon>Bacteria</taxon>
        <taxon>Pseudomonadati</taxon>
        <taxon>Campylobacterota</taxon>
        <taxon>Epsilonproteobacteria</taxon>
        <taxon>Campylobacterales</taxon>
        <taxon>Sulfurimonadaceae</taxon>
        <taxon>Sulfurimonas</taxon>
    </lineage>
</organism>
<protein>
    <submittedName>
        <fullName evidence="11">VWA domain-containing protein</fullName>
    </submittedName>
</protein>
<dbReference type="Proteomes" id="UP000593994">
    <property type="component" value="Chromosome"/>
</dbReference>
<feature type="region of interest" description="Disordered" evidence="8">
    <location>
        <begin position="393"/>
        <end position="456"/>
    </location>
</feature>
<keyword evidence="3" id="KW-0677">Repeat</keyword>
<feature type="compositionally biased region" description="Basic and acidic residues" evidence="8">
    <location>
        <begin position="398"/>
        <end position="417"/>
    </location>
</feature>
<dbReference type="Pfam" id="PF07719">
    <property type="entry name" value="TPR_2"/>
    <property type="match status" value="1"/>
</dbReference>
<gene>
    <name evidence="11" type="ORF">HUE88_09260</name>
</gene>
<dbReference type="PANTHER" id="PTHR22550">
    <property type="entry name" value="SPORE GERMINATION PROTEIN"/>
    <property type="match status" value="1"/>
</dbReference>
<evidence type="ECO:0000256" key="1">
    <source>
        <dbReference type="ARBA" id="ARBA00022475"/>
    </source>
</evidence>
<dbReference type="InterPro" id="IPR019734">
    <property type="entry name" value="TPR_rpt"/>
</dbReference>
<evidence type="ECO:0000313" key="12">
    <source>
        <dbReference type="Proteomes" id="UP000593994"/>
    </source>
</evidence>
<feature type="transmembrane region" description="Helical" evidence="9">
    <location>
        <begin position="31"/>
        <end position="50"/>
    </location>
</feature>
<dbReference type="Pfam" id="PF13519">
    <property type="entry name" value="VWA_2"/>
    <property type="match status" value="1"/>
</dbReference>
<evidence type="ECO:0000256" key="8">
    <source>
        <dbReference type="SAM" id="MobiDB-lite"/>
    </source>
</evidence>
<sequence>MSFLSPEYFWLLVLLLPLFIKKDFRNFSITAIGYILTFILIVLALSRPVIEQEPIKSKQALSDVVVAVDLSFSMFAQDIEPSRLAKAKEVLKELLMSEYKTRFGVLGFTTNAIVLSPLTQDKELLLHLFNSLDEKFIITKGSNVMPALKLARKMSNSKMLSVVLLTDGADEFGYESEAIYAKENSMRVNIFMLGSAIGATLRLENGELLKDELGDIVVSRENSAIKEISDATGGVYTKDFSELLEAISSQKEKDKESETTIVQNLELFYYFVFLAILTFLVSVTTLKRYVLGFLLLVGVNLHADRYTKLFSEANEFYKNGNYEKALDGYRGVKSSHVEIKSIVYYNMGNAYIRLQEFEKAREAYLKSLTLTYTKEADENLAYIKDVGEKVEMNTGQQKTDKKSSLAKKEKSSKEQKEGGGSNMKVSAAASSGADDGGKKSESQSMLDLNSGKAKLSSKQYELINKKVIDEKQPW</sequence>
<dbReference type="SUPFAM" id="SSF48452">
    <property type="entry name" value="TPR-like"/>
    <property type="match status" value="1"/>
</dbReference>
<dbReference type="SMART" id="SM00028">
    <property type="entry name" value="TPR"/>
    <property type="match status" value="1"/>
</dbReference>
<dbReference type="AlphaFoldDB" id="A0A7S7RLN3"/>
<evidence type="ECO:0000313" key="11">
    <source>
        <dbReference type="EMBL" id="QOY51312.1"/>
    </source>
</evidence>
<dbReference type="PROSITE" id="PS50234">
    <property type="entry name" value="VWFA"/>
    <property type="match status" value="1"/>
</dbReference>
<feature type="transmembrane region" description="Helical" evidence="9">
    <location>
        <begin position="267"/>
        <end position="286"/>
    </location>
</feature>
<keyword evidence="6 9" id="KW-0472">Membrane</keyword>
<dbReference type="InterPro" id="IPR011990">
    <property type="entry name" value="TPR-like_helical_dom_sf"/>
</dbReference>
<evidence type="ECO:0000256" key="2">
    <source>
        <dbReference type="ARBA" id="ARBA00022692"/>
    </source>
</evidence>
<dbReference type="KEGG" id="sbal:HUE88_09260"/>
<dbReference type="PROSITE" id="PS50005">
    <property type="entry name" value="TPR"/>
    <property type="match status" value="1"/>
</dbReference>
<dbReference type="InterPro" id="IPR002035">
    <property type="entry name" value="VWF_A"/>
</dbReference>
<evidence type="ECO:0000256" key="4">
    <source>
        <dbReference type="ARBA" id="ARBA00022803"/>
    </source>
</evidence>
<evidence type="ECO:0000256" key="6">
    <source>
        <dbReference type="ARBA" id="ARBA00023136"/>
    </source>
</evidence>
<keyword evidence="5 9" id="KW-1133">Transmembrane helix</keyword>
<keyword evidence="1" id="KW-1003">Cell membrane</keyword>
<proteinExistence type="predicted"/>
<evidence type="ECO:0000256" key="3">
    <source>
        <dbReference type="ARBA" id="ARBA00022737"/>
    </source>
</evidence>
<dbReference type="EMBL" id="CP054492">
    <property type="protein sequence ID" value="QOY51312.1"/>
    <property type="molecule type" value="Genomic_DNA"/>
</dbReference>
<keyword evidence="4 7" id="KW-0802">TPR repeat</keyword>
<dbReference type="RefSeq" id="WP_194368425.1">
    <property type="nucleotide sequence ID" value="NZ_CP054492.1"/>
</dbReference>